<dbReference type="EMBL" id="JABULH010000003">
    <property type="protein sequence ID" value="NTS65291.1"/>
    <property type="molecule type" value="Genomic_DNA"/>
</dbReference>
<keyword evidence="1" id="KW-0732">Signal</keyword>
<dbReference type="Pfam" id="PF06674">
    <property type="entry name" value="DUF1176"/>
    <property type="match status" value="1"/>
</dbReference>
<comment type="caution">
    <text evidence="2">The sequence shown here is derived from an EMBL/GenBank/DDBJ whole genome shotgun (WGS) entry which is preliminary data.</text>
</comment>
<protein>
    <submittedName>
        <fullName evidence="2">DUF1176 domain-containing protein</fullName>
    </submittedName>
</protein>
<keyword evidence="3" id="KW-1185">Reference proteome</keyword>
<proteinExistence type="predicted"/>
<dbReference type="RefSeq" id="WP_174193930.1">
    <property type="nucleotide sequence ID" value="NZ_JABULH010000003.1"/>
</dbReference>
<sequence length="338" mass="34443">MRLIVTVVLLAASPAATPPTATPGALKTFGDWAVGCDNVHRCTLASLAPETAGNPGYTLEIARTAGPAGGFELALGNTGNGLAPTALRVGSARFALTGDALAGTNANRIVAALVNARTVTLLGRTGKPLGTISLAGLSAALRYADAVQHRVDTVTCAVAKGRAPAASVPAAPLAPVIHTPAPTGTPARLSKGQIAAIKRTARCDAPPSPDVDWSPVVSSVGGDTSLAVLPCSVGAYNVIGALFVIRGNRIEPARTDAPAGFEASGADPETPVPSVVNGAFENGVLTSYAKGRGLGDCGVSQRFAWDGTRLRLIEQAEMSECRGNPNFIRTWTARVERP</sequence>
<evidence type="ECO:0000256" key="1">
    <source>
        <dbReference type="SAM" id="SignalP"/>
    </source>
</evidence>
<evidence type="ECO:0000313" key="3">
    <source>
        <dbReference type="Proteomes" id="UP000621447"/>
    </source>
</evidence>
<organism evidence="2 3">
    <name type="scientific">Sphingomonas hominis</name>
    <dbReference type="NCBI Taxonomy" id="2741495"/>
    <lineage>
        <taxon>Bacteria</taxon>
        <taxon>Pseudomonadati</taxon>
        <taxon>Pseudomonadota</taxon>
        <taxon>Alphaproteobacteria</taxon>
        <taxon>Sphingomonadales</taxon>
        <taxon>Sphingomonadaceae</taxon>
        <taxon>Sphingomonas</taxon>
    </lineage>
</organism>
<feature type="chain" id="PRO_5046796993" evidence="1">
    <location>
        <begin position="22"/>
        <end position="338"/>
    </location>
</feature>
<accession>A0ABX2JKQ0</accession>
<dbReference type="Proteomes" id="UP000621447">
    <property type="component" value="Unassembled WGS sequence"/>
</dbReference>
<feature type="signal peptide" evidence="1">
    <location>
        <begin position="1"/>
        <end position="21"/>
    </location>
</feature>
<gene>
    <name evidence="2" type="ORF">HRV97_08965</name>
</gene>
<reference evidence="2 3" key="1">
    <citation type="submission" date="2020-06" db="EMBL/GenBank/DDBJ databases">
        <title>Sphingomonas hominis sp. nov., a member of the Sphingomonas, isolated from the hair of a 22-year-old girl.</title>
        <authorList>
            <person name="Zhang D.-F."/>
            <person name="Cui X.-W."/>
        </authorList>
    </citation>
    <scope>NUCLEOTIDE SEQUENCE [LARGE SCALE GENOMIC DNA]</scope>
    <source>
        <strain evidence="2 3">HHU CXW</strain>
    </source>
</reference>
<name>A0ABX2JKQ0_9SPHN</name>
<evidence type="ECO:0000313" key="2">
    <source>
        <dbReference type="EMBL" id="NTS65291.1"/>
    </source>
</evidence>
<dbReference type="InterPro" id="IPR009560">
    <property type="entry name" value="DUF1176"/>
</dbReference>